<feature type="non-terminal residue" evidence="5">
    <location>
        <position position="489"/>
    </location>
</feature>
<dbReference type="CDD" id="cd08674">
    <property type="entry name" value="Cdt1_m"/>
    <property type="match status" value="1"/>
</dbReference>
<dbReference type="GO" id="GO:0005634">
    <property type="term" value="C:nucleus"/>
    <property type="evidence" value="ECO:0007669"/>
    <property type="project" value="TreeGrafter"/>
</dbReference>
<feature type="region of interest" description="Disordered" evidence="3">
    <location>
        <begin position="13"/>
        <end position="84"/>
    </location>
</feature>
<dbReference type="GO" id="GO:0071163">
    <property type="term" value="P:DNA replication preinitiation complex assembly"/>
    <property type="evidence" value="ECO:0007669"/>
    <property type="project" value="InterPro"/>
</dbReference>
<comment type="caution">
    <text evidence="5">The sequence shown here is derived from an EMBL/GenBank/DDBJ whole genome shotgun (WGS) entry which is preliminary data.</text>
</comment>
<keyword evidence="6" id="KW-1185">Reference proteome</keyword>
<evidence type="ECO:0000256" key="1">
    <source>
        <dbReference type="ARBA" id="ARBA00008356"/>
    </source>
</evidence>
<dbReference type="InterPro" id="IPR045173">
    <property type="entry name" value="Cdt1"/>
</dbReference>
<feature type="region of interest" description="Disordered" evidence="3">
    <location>
        <begin position="308"/>
        <end position="328"/>
    </location>
</feature>
<accession>A0A850VL36</accession>
<evidence type="ECO:0000256" key="3">
    <source>
        <dbReference type="SAM" id="MobiDB-lite"/>
    </source>
</evidence>
<dbReference type="Gene3D" id="1.10.10.1420">
    <property type="entry name" value="DNA replication factor Cdt1, C-terminal WH domain"/>
    <property type="match status" value="1"/>
</dbReference>
<proteinExistence type="inferred from homology"/>
<sequence>PLPAQEDVAELQGRLQRMKVPGQVPPVPSGTGRDLRSRLEQVQQLEQRLRQRRAASGAGDTGVAPEGEISGTLTPSCPPHSEKPPAYQRFHSLAQDLPPGLTLPYKFRVLAEMFRSVDTITGMLFNRAETVTFAKVKQGVQDMMRRQFGEQHLGQIKAVYPSSYRLRQEKNVPTFGSGGKKSEYQLTLEPVLGEEEKVDGRPHLSASRLLERRREFHRNLVNIVREHHKAFLAALSPPMVVPEEKLTRWHPRFNVDEVPDISPAELPRPPQEDRLSTAQEVLSTARGMLSPKMEKALANLALRTAEASAGELAPSKPPTPASTSSALRGVSQGLLERVRAKEARRLRALLTRDARQEERAARLARLPAMARVLRSVFVAEKKPALGMELLCARLADSCPEPVAPGRNCRGWGISEGGGGGGGGGSSDLIPLLLAAGEMEKHVRLFAELLPDWVGVHALRTDTYVKLDKEKDLGLVTERLNKAAKEAGAL</sequence>
<dbReference type="InterPro" id="IPR038090">
    <property type="entry name" value="Cdt1_C_WH_dom_sf"/>
</dbReference>
<dbReference type="Proteomes" id="UP000640999">
    <property type="component" value="Unassembled WGS sequence"/>
</dbReference>
<name>A0A850VL36_9CORV</name>
<evidence type="ECO:0000256" key="2">
    <source>
        <dbReference type="ARBA" id="ARBA00023306"/>
    </source>
</evidence>
<dbReference type="SUPFAM" id="SSF46785">
    <property type="entry name" value="Winged helix' DNA-binding domain"/>
    <property type="match status" value="1"/>
</dbReference>
<dbReference type="GO" id="GO:0000076">
    <property type="term" value="P:DNA replication checkpoint signaling"/>
    <property type="evidence" value="ECO:0007669"/>
    <property type="project" value="TreeGrafter"/>
</dbReference>
<dbReference type="GO" id="GO:0000278">
    <property type="term" value="P:mitotic cell cycle"/>
    <property type="evidence" value="ECO:0007669"/>
    <property type="project" value="TreeGrafter"/>
</dbReference>
<dbReference type="Pfam" id="PF16679">
    <property type="entry name" value="CDT1_C"/>
    <property type="match status" value="1"/>
</dbReference>
<dbReference type="Pfam" id="PF08839">
    <property type="entry name" value="CDT1"/>
    <property type="match status" value="1"/>
</dbReference>
<organism evidence="5 6">
    <name type="scientific">Chloropsis hardwickii</name>
    <dbReference type="NCBI Taxonomy" id="667144"/>
    <lineage>
        <taxon>Eukaryota</taxon>
        <taxon>Metazoa</taxon>
        <taxon>Chordata</taxon>
        <taxon>Craniata</taxon>
        <taxon>Vertebrata</taxon>
        <taxon>Euteleostomi</taxon>
        <taxon>Archelosauria</taxon>
        <taxon>Archosauria</taxon>
        <taxon>Dinosauria</taxon>
        <taxon>Saurischia</taxon>
        <taxon>Theropoda</taxon>
        <taxon>Coelurosauria</taxon>
        <taxon>Aves</taxon>
        <taxon>Neognathae</taxon>
        <taxon>Neoaves</taxon>
        <taxon>Telluraves</taxon>
        <taxon>Australaves</taxon>
        <taxon>Passeriformes</taxon>
        <taxon>Corvoidea</taxon>
        <taxon>Irenidae</taxon>
        <taxon>Chloropsis</taxon>
    </lineage>
</organism>
<dbReference type="InterPro" id="IPR032054">
    <property type="entry name" value="Cdt1_C"/>
</dbReference>
<evidence type="ECO:0000313" key="6">
    <source>
        <dbReference type="Proteomes" id="UP000640999"/>
    </source>
</evidence>
<feature type="domain" description="CDT1 Geminin-binding" evidence="4">
    <location>
        <begin position="103"/>
        <end position="268"/>
    </location>
</feature>
<gene>
    <name evidence="5" type="primary">Cdt1</name>
    <name evidence="5" type="ORF">CHLHAR_R05576</name>
</gene>
<dbReference type="AlphaFoldDB" id="A0A850VL36"/>
<feature type="non-terminal residue" evidence="5">
    <location>
        <position position="1"/>
    </location>
</feature>
<dbReference type="InterPro" id="IPR036390">
    <property type="entry name" value="WH_DNA-bd_sf"/>
</dbReference>
<dbReference type="SMART" id="SM01075">
    <property type="entry name" value="CDT1"/>
    <property type="match status" value="1"/>
</dbReference>
<reference evidence="5" key="1">
    <citation type="submission" date="2019-10" db="EMBL/GenBank/DDBJ databases">
        <title>Bird 10,000 Genomes (B10K) Project - Family phase.</title>
        <authorList>
            <person name="Zhang G."/>
        </authorList>
    </citation>
    <scope>NUCLEOTIDE SEQUENCE</scope>
    <source>
        <strain evidence="5">B10K-IZ-033-78</strain>
        <tissue evidence="5">Muscle</tissue>
    </source>
</reference>
<protein>
    <submittedName>
        <fullName evidence="5">CDT1 factor</fullName>
    </submittedName>
</protein>
<dbReference type="EMBL" id="WEIW01006205">
    <property type="protein sequence ID" value="NWH42158.1"/>
    <property type="molecule type" value="Genomic_DNA"/>
</dbReference>
<dbReference type="PANTHER" id="PTHR28637">
    <property type="entry name" value="DNA REPLICATION FACTOR CDT1"/>
    <property type="match status" value="1"/>
</dbReference>
<dbReference type="GO" id="GO:0070182">
    <property type="term" value="F:DNA polymerase binding"/>
    <property type="evidence" value="ECO:0007669"/>
    <property type="project" value="TreeGrafter"/>
</dbReference>
<evidence type="ECO:0000259" key="4">
    <source>
        <dbReference type="SMART" id="SM01075"/>
    </source>
</evidence>
<dbReference type="OrthoDB" id="341730at2759"/>
<dbReference type="PANTHER" id="PTHR28637:SF1">
    <property type="entry name" value="DNA REPLICATION FACTOR CDT1"/>
    <property type="match status" value="1"/>
</dbReference>
<comment type="similarity">
    <text evidence="1">Belongs to the Cdt1 family.</text>
</comment>
<keyword evidence="2" id="KW-0131">Cell cycle</keyword>
<evidence type="ECO:0000313" key="5">
    <source>
        <dbReference type="EMBL" id="NWH42158.1"/>
    </source>
</evidence>
<dbReference type="CDD" id="cd08767">
    <property type="entry name" value="Cdt1_c"/>
    <property type="match status" value="1"/>
</dbReference>
<dbReference type="GO" id="GO:0030174">
    <property type="term" value="P:regulation of DNA-templated DNA replication initiation"/>
    <property type="evidence" value="ECO:0007669"/>
    <property type="project" value="InterPro"/>
</dbReference>
<dbReference type="GO" id="GO:0003677">
    <property type="term" value="F:DNA binding"/>
    <property type="evidence" value="ECO:0007669"/>
    <property type="project" value="InterPro"/>
</dbReference>
<dbReference type="InterPro" id="IPR014939">
    <property type="entry name" value="CDT1_Gemini-bd-like"/>
</dbReference>